<evidence type="ECO:0000313" key="2">
    <source>
        <dbReference type="EMBL" id="KAA2214362.1"/>
    </source>
</evidence>
<sequence>MPSAVPAAAPAVAKAIPPQEVLAMTLWAEAGTCPVRAIEALAATIMNRVRLAESGAATHWGKDLAAVCRAPFQFSCWNRNHLRHLLMLSIPPGDAGMAICRRIAARAASGTLMDPTSGATHAHHGSELPPWAIGQAPVDEIGGMLFYRLAGR</sequence>
<dbReference type="RefSeq" id="WP_149810299.1">
    <property type="nucleotide sequence ID" value="NZ_VUKA01000001.1"/>
</dbReference>
<protein>
    <submittedName>
        <fullName evidence="2">Cell wall hydrolase</fullName>
    </submittedName>
</protein>
<dbReference type="InterPro" id="IPR011105">
    <property type="entry name" value="Cell_wall_hydrolase_SleB"/>
</dbReference>
<name>A0A5B2TIQ5_9PROT</name>
<reference evidence="2 3" key="1">
    <citation type="journal article" date="2015" name="Int. J. Syst. Evol. Microbiol.">
        <title>Roseomonas oryzae sp. nov., isolated from paddy rhizosphere soil.</title>
        <authorList>
            <person name="Ramaprasad E.V."/>
            <person name="Sasikala Ch."/>
            <person name="Ramana Ch.V."/>
        </authorList>
    </citation>
    <scope>NUCLEOTIDE SEQUENCE [LARGE SCALE GENOMIC DNA]</scope>
    <source>
        <strain evidence="2 3">KCTC 42542</strain>
    </source>
</reference>
<keyword evidence="3" id="KW-1185">Reference proteome</keyword>
<dbReference type="Proteomes" id="UP000322110">
    <property type="component" value="Unassembled WGS sequence"/>
</dbReference>
<dbReference type="Gene3D" id="1.10.10.2520">
    <property type="entry name" value="Cell wall hydrolase SleB, domain 1"/>
    <property type="match status" value="1"/>
</dbReference>
<accession>A0A5B2TIQ5</accession>
<keyword evidence="2" id="KW-0378">Hydrolase</keyword>
<gene>
    <name evidence="2" type="ORF">F0Q34_01105</name>
</gene>
<feature type="domain" description="Cell wall hydrolase SleB" evidence="1">
    <location>
        <begin position="39"/>
        <end position="147"/>
    </location>
</feature>
<evidence type="ECO:0000259" key="1">
    <source>
        <dbReference type="Pfam" id="PF07486"/>
    </source>
</evidence>
<dbReference type="OrthoDB" id="9785345at2"/>
<evidence type="ECO:0000313" key="3">
    <source>
        <dbReference type="Proteomes" id="UP000322110"/>
    </source>
</evidence>
<proteinExistence type="predicted"/>
<dbReference type="EMBL" id="VUKA01000001">
    <property type="protein sequence ID" value="KAA2214362.1"/>
    <property type="molecule type" value="Genomic_DNA"/>
</dbReference>
<organism evidence="2 3">
    <name type="scientific">Teichococcus oryzae</name>
    <dbReference type="NCBI Taxonomy" id="1608942"/>
    <lineage>
        <taxon>Bacteria</taxon>
        <taxon>Pseudomonadati</taxon>
        <taxon>Pseudomonadota</taxon>
        <taxon>Alphaproteobacteria</taxon>
        <taxon>Acetobacterales</taxon>
        <taxon>Roseomonadaceae</taxon>
        <taxon>Roseomonas</taxon>
    </lineage>
</organism>
<dbReference type="AlphaFoldDB" id="A0A5B2TIQ5"/>
<dbReference type="Pfam" id="PF07486">
    <property type="entry name" value="Hydrolase_2"/>
    <property type="match status" value="1"/>
</dbReference>
<comment type="caution">
    <text evidence="2">The sequence shown here is derived from an EMBL/GenBank/DDBJ whole genome shotgun (WGS) entry which is preliminary data.</text>
</comment>
<dbReference type="InterPro" id="IPR042047">
    <property type="entry name" value="SleB_dom1"/>
</dbReference>
<dbReference type="GO" id="GO:0016787">
    <property type="term" value="F:hydrolase activity"/>
    <property type="evidence" value="ECO:0007669"/>
    <property type="project" value="UniProtKB-KW"/>
</dbReference>